<sequence>MGLAMATLTVLQALQSLYHDPEPAGKRKANDWLQEFQHSIEAWQTCHTLLTSPASPLEGRLFAAQTIRAKILYDLPQLPRDQLPPLRDSILTSLAPLAGTSAPTGSRAILIQLCLALADLALQMPEWSDIVGGMIERFGKDPATVNILLGFLKALVEEVGNPRLVVSDMDSMISSSAEPVIGVLNMYIQAPGITPAIQAAVFDTLRSWLQGGEVMASRVASTPLFPALFDALPSDQLFDSAVDCLCDLIHETQEVQENVDVIQNIVPRIVALQSQLEEHKDDPDRIRGYCRIVCEAGETYKNLIISHIDSLLPLVQAIAACAAYPDLDIVPITFSFWYGLATALGRQHPDNQSTRPLLDIFSNLQSVIIGHLHFPADNEQQTAQERDEFRTFRHRMGDTLKDCCHVLGATTCLRKSYDLVQAAMARGSPTWQELEAPLFSMRSMGGEVNPDDDEILPHIMDMLPNLPDHPRIRYAAILVISRYTQWIDRHPSNIAFQLQYISLGFHMAEEEVSAAAAQAMKFMCQDCSRHLIPFLPQLHDFVATVGDKLDQPDMIEVCEAIGYIIDGMPPDQAAPALQQFCQPLLERVQAVAAATTPLDKPELQKAADALEQINAFLRVVRTINRLPESCYPTALAVYQVLDSLLQKYSKLYFMSDRIGSVLRRGLLFFPPQALEPVLAPLLERMVSCFELTEYATFLWIAGKVASKFGDLTRGPGGEVLAGLLVRTFESMTTQLSVVLNGKTAVEIPDVMEDFVHTFIAYITFLPHATLSSPLLHLAVSHTLAALSCPAPETNLVCLDALAILSKRLGEQAFQSTLQPIFAQYGKAIVALLIQGMVADFVEDGLDQVQTVLAATVVCAPAQEVDGWVVEAVGGIAGHIVPLAEKQRFLEGVRAHLSAPSGSPQLKRSVNDLVRAAKRARERGREARQSIPTR</sequence>
<dbReference type="Pfam" id="PF24138">
    <property type="entry name" value="TPR_TNPO3_IPO13_2nd"/>
    <property type="match status" value="1"/>
</dbReference>
<dbReference type="EMBL" id="JAKWFO010000006">
    <property type="protein sequence ID" value="KAI9634611.1"/>
    <property type="molecule type" value="Genomic_DNA"/>
</dbReference>
<reference evidence="3" key="1">
    <citation type="journal article" date="2022" name="G3 (Bethesda)">
        <title>High quality genome of the basidiomycete yeast Dioszegia hungarica PDD-24b-2 isolated from cloud water.</title>
        <authorList>
            <person name="Jarrige D."/>
            <person name="Haridas S."/>
            <person name="Bleykasten-Grosshans C."/>
            <person name="Joly M."/>
            <person name="Nadalig T."/>
            <person name="Sancelme M."/>
            <person name="Vuilleumier S."/>
            <person name="Grigoriev I.V."/>
            <person name="Amato P."/>
            <person name="Bringel F."/>
        </authorList>
    </citation>
    <scope>NUCLEOTIDE SEQUENCE</scope>
    <source>
        <strain evidence="3">PDD-24b-2</strain>
    </source>
</reference>
<dbReference type="InterPro" id="IPR057941">
    <property type="entry name" value="TPR_TNPO3_IPO13_2nd"/>
</dbReference>
<dbReference type="Gene3D" id="1.25.10.10">
    <property type="entry name" value="Leucine-rich Repeat Variant"/>
    <property type="match status" value="1"/>
</dbReference>
<proteinExistence type="predicted"/>
<protein>
    <submittedName>
        <fullName evidence="3">Armadillo-type protein</fullName>
    </submittedName>
</protein>
<evidence type="ECO:0000256" key="1">
    <source>
        <dbReference type="SAM" id="SignalP"/>
    </source>
</evidence>
<dbReference type="SUPFAM" id="SSF48371">
    <property type="entry name" value="ARM repeat"/>
    <property type="match status" value="1"/>
</dbReference>
<dbReference type="Pfam" id="PF03810">
    <property type="entry name" value="IBN_N"/>
    <property type="match status" value="1"/>
</dbReference>
<dbReference type="Proteomes" id="UP001164286">
    <property type="component" value="Unassembled WGS sequence"/>
</dbReference>
<keyword evidence="4" id="KW-1185">Reference proteome</keyword>
<dbReference type="PANTHER" id="PTHR12363:SF53">
    <property type="entry name" value="MRNA TRANSPORT REGULATOR MTR10"/>
    <property type="match status" value="1"/>
</dbReference>
<gene>
    <name evidence="3" type="ORF">MKK02DRAFT_34234</name>
</gene>
<dbReference type="InterPro" id="IPR057942">
    <property type="entry name" value="TPR_TNPO3_IPO13_3rd"/>
</dbReference>
<dbReference type="GO" id="GO:0005737">
    <property type="term" value="C:cytoplasm"/>
    <property type="evidence" value="ECO:0007669"/>
    <property type="project" value="TreeGrafter"/>
</dbReference>
<dbReference type="InterPro" id="IPR013598">
    <property type="entry name" value="Exportin-1/Importin-b-like"/>
</dbReference>
<feature type="domain" description="Importin N-terminal" evidence="2">
    <location>
        <begin position="29"/>
        <end position="96"/>
    </location>
</feature>
<comment type="caution">
    <text evidence="3">The sequence shown here is derived from an EMBL/GenBank/DDBJ whole genome shotgun (WGS) entry which is preliminary data.</text>
</comment>
<dbReference type="Pfam" id="PF24140">
    <property type="entry name" value="TPR_TNPO3_IPO13_3rd"/>
    <property type="match status" value="1"/>
</dbReference>
<dbReference type="GO" id="GO:0006606">
    <property type="term" value="P:protein import into nucleus"/>
    <property type="evidence" value="ECO:0007669"/>
    <property type="project" value="TreeGrafter"/>
</dbReference>
<dbReference type="InterPro" id="IPR011989">
    <property type="entry name" value="ARM-like"/>
</dbReference>
<dbReference type="RefSeq" id="XP_052944388.1">
    <property type="nucleotide sequence ID" value="XM_053088879.1"/>
</dbReference>
<organism evidence="3 4">
    <name type="scientific">Dioszegia hungarica</name>
    <dbReference type="NCBI Taxonomy" id="4972"/>
    <lineage>
        <taxon>Eukaryota</taxon>
        <taxon>Fungi</taxon>
        <taxon>Dikarya</taxon>
        <taxon>Basidiomycota</taxon>
        <taxon>Agaricomycotina</taxon>
        <taxon>Tremellomycetes</taxon>
        <taxon>Tremellales</taxon>
        <taxon>Bulleribasidiaceae</taxon>
        <taxon>Dioszegia</taxon>
    </lineage>
</organism>
<name>A0AA38H6J7_9TREE</name>
<dbReference type="InterPro" id="IPR051345">
    <property type="entry name" value="Importin_beta-like_NTR"/>
</dbReference>
<evidence type="ECO:0000313" key="3">
    <source>
        <dbReference type="EMBL" id="KAI9634611.1"/>
    </source>
</evidence>
<dbReference type="Pfam" id="PF08389">
    <property type="entry name" value="Xpo1"/>
    <property type="match status" value="1"/>
</dbReference>
<dbReference type="AlphaFoldDB" id="A0AA38H6J7"/>
<dbReference type="PANTHER" id="PTHR12363">
    <property type="entry name" value="TRANSPORTIN 3 AND IMPORTIN 13"/>
    <property type="match status" value="1"/>
</dbReference>
<dbReference type="GeneID" id="77728084"/>
<dbReference type="InterPro" id="IPR016024">
    <property type="entry name" value="ARM-type_fold"/>
</dbReference>
<accession>A0AA38H6J7</accession>
<dbReference type="PROSITE" id="PS50166">
    <property type="entry name" value="IMPORTIN_B_NT"/>
    <property type="match status" value="1"/>
</dbReference>
<feature type="chain" id="PRO_5041381500" evidence="1">
    <location>
        <begin position="17"/>
        <end position="933"/>
    </location>
</feature>
<feature type="signal peptide" evidence="1">
    <location>
        <begin position="1"/>
        <end position="16"/>
    </location>
</feature>
<dbReference type="SMART" id="SM00913">
    <property type="entry name" value="IBN_N"/>
    <property type="match status" value="1"/>
</dbReference>
<dbReference type="InterPro" id="IPR001494">
    <property type="entry name" value="Importin-beta_N"/>
</dbReference>
<evidence type="ECO:0000313" key="4">
    <source>
        <dbReference type="Proteomes" id="UP001164286"/>
    </source>
</evidence>
<keyword evidence="1" id="KW-0732">Signal</keyword>
<evidence type="ECO:0000259" key="2">
    <source>
        <dbReference type="PROSITE" id="PS50166"/>
    </source>
</evidence>
<dbReference type="GO" id="GO:0031267">
    <property type="term" value="F:small GTPase binding"/>
    <property type="evidence" value="ECO:0007669"/>
    <property type="project" value="InterPro"/>
</dbReference>